<feature type="compositionally biased region" description="Low complexity" evidence="1">
    <location>
        <begin position="95"/>
        <end position="137"/>
    </location>
</feature>
<dbReference type="Gene3D" id="2.60.40.10">
    <property type="entry name" value="Immunoglobulins"/>
    <property type="match status" value="1"/>
</dbReference>
<evidence type="ECO:0000313" key="3">
    <source>
        <dbReference type="Proteomes" id="UP001628874"/>
    </source>
</evidence>
<dbReference type="InterPro" id="IPR013783">
    <property type="entry name" value="Ig-like_fold"/>
</dbReference>
<gene>
    <name evidence="2" type="ORF">AB0759_04605</name>
</gene>
<keyword evidence="3" id="KW-1185">Reference proteome</keyword>
<proteinExistence type="predicted"/>
<evidence type="ECO:0000313" key="2">
    <source>
        <dbReference type="EMBL" id="MFL9459908.1"/>
    </source>
</evidence>
<dbReference type="Proteomes" id="UP001628874">
    <property type="component" value="Unassembled WGS sequence"/>
</dbReference>
<accession>A0ABW8WG27</accession>
<organism evidence="2 3">
    <name type="scientific">Scytonema tolypothrichoides VB-61278_2</name>
    <dbReference type="NCBI Taxonomy" id="3232314"/>
    <lineage>
        <taxon>Bacteria</taxon>
        <taxon>Bacillati</taxon>
        <taxon>Cyanobacteriota</taxon>
        <taxon>Cyanophyceae</taxon>
        <taxon>Nostocales</taxon>
        <taxon>Scytonemataceae</taxon>
        <taxon>Scytonema</taxon>
    </lineage>
</organism>
<comment type="caution">
    <text evidence="2">The sequence shown here is derived from an EMBL/GenBank/DDBJ whole genome shotgun (WGS) entry which is preliminary data.</text>
</comment>
<protein>
    <recommendedName>
        <fullName evidence="4">TonB-dependent receptor</fullName>
    </recommendedName>
</protein>
<feature type="region of interest" description="Disordered" evidence="1">
    <location>
        <begin position="1202"/>
        <end position="1223"/>
    </location>
</feature>
<feature type="region of interest" description="Disordered" evidence="1">
    <location>
        <begin position="93"/>
        <end position="146"/>
    </location>
</feature>
<dbReference type="SUPFAM" id="SSF56935">
    <property type="entry name" value="Porins"/>
    <property type="match status" value="1"/>
</dbReference>
<feature type="compositionally biased region" description="Polar residues" evidence="1">
    <location>
        <begin position="1211"/>
        <end position="1223"/>
    </location>
</feature>
<sequence length="1295" mass="142575">MKTRKLEVKVTNKFGIRDWKSQKLAFLMLPSTLASKGSLGIWSAFVAVVFPCFAGEAIFSSAEAASVPENREWGTQNPYEVEIQGIGNKELSEYSQLPTPNSPSSTPPLSQSPTPSPNSSTPPLSQSPTPSPNSSTPNSPPPIPSEVIGDRIKIEIVPVGDPRVQADGRSTIRFTGQITDESGQIIREDIVVTLTSSAGKFIGADQDKDQGGFQVIARGGEFTATLQSDIKPQQVRVRAAVESIRTQNPFRRDRDIVKDSPFYGQRGVSNDTPFPQQTDNSLVQQFKDTPIEAYTQVEFTTYLRPSLVTGVVNLRIGARGTNYWGSFREFVPEDLDEGTEVDLDAAVFATGKVGEWLFTGAYNSDRPLNEDCEGNVRLFGKPDQQCEQQYPVYGDSSTVTSTAPSIDSVYLRFERSSPVTGAEPDYAMWGDYNTEEFARVSQLYTATNRQLHGFKGNYSFGPVQITGLYANNIEGYTRDIIVPDGTSGDYFLSRRLLVPGSESVYLEEEEINRPGTVLDRKQLFRGRDYEIDYNRGTVKLYKSVLSVATQPFGPTLVRRLVISYQPDEGEERSTLVGGRVQFNISQETDRKTFLGGSYLREYQDGQDFELYGADFLLSLGNGSQIVGEFARSSGSLLNGDDGTGNAYRLEAIGNIGDRLNARAYYRSSDEGFSNNATYSYTAGQTRYGGSLLARVTNTTFLTAAYDYEENFGRSSGATPFFDVFNPEPPAASAGSRVNNELQTIRAGILQKFNFVGRLADLSLEYVNRSREDRVSDQFEGDASQLVSRLKLPLTQALTFQAQNELNLGDSDPLYPNRTTLALDWKAYPGVTFRLAHQFYDDSSVLRGNSITSLDTIVEHKFSDDTILSGQYSVLSGFNGLQGQGAVGINHGARIAPGLKLSLGYQYVFKNIFNSNAADGLFQTSVVGSNTASLGLFAGSVYSVGLDYSDNPNFKAGAKFEYRDGDDDDNLVITAAAAGKLSPALTALVRFQQAGGANIPVYLPSSSSGFVGRVDDLGDAINLRFGLAYRDPNSDKFNGLLKYEWRQNYGSIPEFNTDRNSNAHVLSGEGIYAPNWRWEFYGKYAFRLATSGDLGNNQSNDSNTQLAQLRATYRMGYRTDLAVEGRWIGQDFDSGSDYNQFGVAVEGGYYLTPDLRLGVGYSFGSVDYDRDFSGYRSEGGFYVNISLKLNELLGGFGLQKPVPKQQRESEIPTASRQPANGLQNSQSKLIQRLKQTQARTAPANQLQTPQSILIERLKQVQALAVPQNTELQKSTIKLINSLRKRSAFRRFSGGEE</sequence>
<reference evidence="2 3" key="1">
    <citation type="submission" date="2024-07" db="EMBL/GenBank/DDBJ databases">
        <authorList>
            <person name="Tripathy S."/>
        </authorList>
    </citation>
    <scope>NUCLEOTIDE SEQUENCE [LARGE SCALE GENOMIC DNA]</scope>
    <source>
        <strain evidence="2 3">VB-61278_2</strain>
    </source>
</reference>
<evidence type="ECO:0008006" key="4">
    <source>
        <dbReference type="Google" id="ProtNLM"/>
    </source>
</evidence>
<dbReference type="RefSeq" id="WP_237265857.1">
    <property type="nucleotide sequence ID" value="NZ_JBFQGM010000002.1"/>
</dbReference>
<name>A0ABW8WG27_9CYAN</name>
<dbReference type="EMBL" id="JBFQGM010000002">
    <property type="protein sequence ID" value="MFL9459908.1"/>
    <property type="molecule type" value="Genomic_DNA"/>
</dbReference>
<evidence type="ECO:0000256" key="1">
    <source>
        <dbReference type="SAM" id="MobiDB-lite"/>
    </source>
</evidence>